<keyword evidence="2" id="KW-1185">Reference proteome</keyword>
<dbReference type="VEuPathDB" id="VectorBase:ASTEI01121"/>
<dbReference type="AlphaFoldDB" id="A0A182XY35"/>
<reference evidence="2" key="1">
    <citation type="journal article" date="2014" name="Genome Biol.">
        <title>Genome analysis of a major urban malaria vector mosquito, Anopheles stephensi.</title>
        <authorList>
            <person name="Jiang X."/>
            <person name="Peery A."/>
            <person name="Hall A.B."/>
            <person name="Sharma A."/>
            <person name="Chen X.G."/>
            <person name="Waterhouse R.M."/>
            <person name="Komissarov A."/>
            <person name="Riehle M.M."/>
            <person name="Shouche Y."/>
            <person name="Sharakhova M.V."/>
            <person name="Lawson D."/>
            <person name="Pakpour N."/>
            <person name="Arensburger P."/>
            <person name="Davidson V.L."/>
            <person name="Eiglmeier K."/>
            <person name="Emrich S."/>
            <person name="George P."/>
            <person name="Kennedy R.C."/>
            <person name="Mane S.P."/>
            <person name="Maslen G."/>
            <person name="Oringanje C."/>
            <person name="Qi Y."/>
            <person name="Settlage R."/>
            <person name="Tojo M."/>
            <person name="Tubio J.M."/>
            <person name="Unger M.F."/>
            <person name="Wang B."/>
            <person name="Vernick K.D."/>
            <person name="Ribeiro J.M."/>
            <person name="James A.A."/>
            <person name="Michel K."/>
            <person name="Riehle M.A."/>
            <person name="Luckhart S."/>
            <person name="Sharakhov I.V."/>
            <person name="Tu Z."/>
        </authorList>
    </citation>
    <scope>NUCLEOTIDE SEQUENCE [LARGE SCALE GENOMIC DNA]</scope>
    <source>
        <strain evidence="2">Indian</strain>
    </source>
</reference>
<organism evidence="1 2">
    <name type="scientific">Anopheles stephensi</name>
    <name type="common">Indo-Pakistan malaria mosquito</name>
    <dbReference type="NCBI Taxonomy" id="30069"/>
    <lineage>
        <taxon>Eukaryota</taxon>
        <taxon>Metazoa</taxon>
        <taxon>Ecdysozoa</taxon>
        <taxon>Arthropoda</taxon>
        <taxon>Hexapoda</taxon>
        <taxon>Insecta</taxon>
        <taxon>Pterygota</taxon>
        <taxon>Neoptera</taxon>
        <taxon>Endopterygota</taxon>
        <taxon>Diptera</taxon>
        <taxon>Nematocera</taxon>
        <taxon>Culicoidea</taxon>
        <taxon>Culicidae</taxon>
        <taxon>Anophelinae</taxon>
        <taxon>Anopheles</taxon>
    </lineage>
</organism>
<reference evidence="1" key="2">
    <citation type="submission" date="2020-05" db="UniProtKB">
        <authorList>
            <consortium name="EnsemblMetazoa"/>
        </authorList>
    </citation>
    <scope>IDENTIFICATION</scope>
    <source>
        <strain evidence="1">Indian</strain>
    </source>
</reference>
<protein>
    <submittedName>
        <fullName evidence="1">Uncharacterized protein</fullName>
    </submittedName>
</protein>
<dbReference type="Proteomes" id="UP000076408">
    <property type="component" value="Unassembled WGS sequence"/>
</dbReference>
<accession>A0A182XY35</accession>
<sequence>MTNLRFLPITTPPPKIFGFSRSSSAPFEPPKKKTWHHLTICVISNKYNEINHQPTKIPPYNLKHLPATPEYIKKKSNQPTNQPLLVKPTPIAHAVDYGDQSTYL</sequence>
<evidence type="ECO:0000313" key="1">
    <source>
        <dbReference type="EnsemblMetazoa" id="ASTEI01121-PA"/>
    </source>
</evidence>
<proteinExistence type="predicted"/>
<evidence type="ECO:0000313" key="2">
    <source>
        <dbReference type="Proteomes" id="UP000076408"/>
    </source>
</evidence>
<name>A0A182XY35_ANOST</name>
<dbReference type="EnsemblMetazoa" id="ASTEI01121-RA">
    <property type="protein sequence ID" value="ASTEI01121-PA"/>
    <property type="gene ID" value="ASTEI01121"/>
</dbReference>